<evidence type="ECO:0000256" key="11">
    <source>
        <dbReference type="RuleBase" id="RU004227"/>
    </source>
</evidence>
<dbReference type="PANTHER" id="PTHR30050:SF2">
    <property type="entry name" value="CHROMOSOMAL REPLICATION INITIATOR PROTEIN DNAA"/>
    <property type="match status" value="1"/>
</dbReference>
<evidence type="ECO:0000256" key="8">
    <source>
        <dbReference type="HAMAP-Rule" id="MF_00377"/>
    </source>
</evidence>
<keyword evidence="3 8" id="KW-0235">DNA replication</keyword>
<feature type="region of interest" description="Domain IV, binds dsDNA" evidence="8">
    <location>
        <begin position="343"/>
        <end position="466"/>
    </location>
</feature>
<comment type="domain">
    <text evidence="8">Domain I is involved in oligomerization and binding regulators, domain II is flexibile and of varying length in different bacteria, domain III forms the AAA+ region, while domain IV binds dsDNA.</text>
</comment>
<evidence type="ECO:0000313" key="14">
    <source>
        <dbReference type="EMBL" id="PIR43488.1"/>
    </source>
</evidence>
<evidence type="ECO:0000313" key="15">
    <source>
        <dbReference type="Proteomes" id="UP000230214"/>
    </source>
</evidence>
<sequence>MEKEKLWKSILGELEITISATYYNTFFPGTKIEEINNTENTILIKCPSNTSKEIIGGKFKNRIQELITNRTGKNYNILFDFDKREENNNLEKPLFKNFNNVIIEKEKSNTENKVADNSKSGLVNDYTFENFIIGPNNRLAYTVAKAIADNPGKAYNPFLIYSGVGLGKTHLLQAIGNQIALKRPNLKVLYCTGQEFLNELMDHLQDRRNKGGTIRDFKNKFINNDVWLIDDVQVIAGREATQEEFFFAFNQLYLNKKQIVLSSDRHPSEIAKLQDRISSRFSMGMIADIQMPDVDIRTAILRSKKEQMHLYIDNETIDFIAENISTNIRELEGAFIQVITYANTLGVKANIETARLVLSNSIVTREEKNIRPTKVIQEISKFYGIEIREIKGTRRNKEIVLPRQVAMFLLKEINQLSLMSIGEILGGRDHTTIIHGADKIKKELDNGNFKLKKEISTIKENILDKY</sequence>
<comment type="similarity">
    <text evidence="1 8 11">Belongs to the DnaA family.</text>
</comment>
<dbReference type="Pfam" id="PF08299">
    <property type="entry name" value="Bac_DnaA_C"/>
    <property type="match status" value="1"/>
</dbReference>
<feature type="binding site" evidence="8">
    <location>
        <position position="165"/>
    </location>
    <ligand>
        <name>ATP</name>
        <dbReference type="ChEBI" id="CHEBI:30616"/>
    </ligand>
</feature>
<dbReference type="SUPFAM" id="SSF52540">
    <property type="entry name" value="P-loop containing nucleoside triphosphate hydrolases"/>
    <property type="match status" value="1"/>
</dbReference>
<dbReference type="GO" id="GO:0005737">
    <property type="term" value="C:cytoplasm"/>
    <property type="evidence" value="ECO:0007669"/>
    <property type="project" value="UniProtKB-SubCell"/>
</dbReference>
<evidence type="ECO:0000256" key="7">
    <source>
        <dbReference type="ARBA" id="ARBA00023125"/>
    </source>
</evidence>
<feature type="binding site" evidence="8">
    <location>
        <position position="167"/>
    </location>
    <ligand>
        <name>ATP</name>
        <dbReference type="ChEBI" id="CHEBI:30616"/>
    </ligand>
</feature>
<dbReference type="InterPro" id="IPR003593">
    <property type="entry name" value="AAA+_ATPase"/>
</dbReference>
<dbReference type="Gene3D" id="1.10.1750.10">
    <property type="match status" value="1"/>
</dbReference>
<dbReference type="Gene3D" id="3.40.50.300">
    <property type="entry name" value="P-loop containing nucleotide triphosphate hydrolases"/>
    <property type="match status" value="1"/>
</dbReference>
<evidence type="ECO:0000256" key="4">
    <source>
        <dbReference type="ARBA" id="ARBA00022741"/>
    </source>
</evidence>
<evidence type="ECO:0000256" key="6">
    <source>
        <dbReference type="ARBA" id="ARBA00023121"/>
    </source>
</evidence>
<dbReference type="CDD" id="cd00009">
    <property type="entry name" value="AAA"/>
    <property type="match status" value="1"/>
</dbReference>
<accession>A0A2H0RAE6</accession>
<keyword evidence="5 8" id="KW-0067">ATP-binding</keyword>
<reference evidence="14 15" key="1">
    <citation type="submission" date="2017-09" db="EMBL/GenBank/DDBJ databases">
        <title>Depth-based differentiation of microbial function through sediment-hosted aquifers and enrichment of novel symbionts in the deep terrestrial subsurface.</title>
        <authorList>
            <person name="Probst A.J."/>
            <person name="Ladd B."/>
            <person name="Jarett J.K."/>
            <person name="Geller-Mcgrath D.E."/>
            <person name="Sieber C.M."/>
            <person name="Emerson J.B."/>
            <person name="Anantharaman K."/>
            <person name="Thomas B.C."/>
            <person name="Malmstrom R."/>
            <person name="Stieglmeier M."/>
            <person name="Klingl A."/>
            <person name="Woyke T."/>
            <person name="Ryan C.M."/>
            <person name="Banfield J.F."/>
        </authorList>
    </citation>
    <scope>NUCLEOTIDE SEQUENCE [LARGE SCALE GENOMIC DNA]</scope>
    <source>
        <strain evidence="14">CG10_big_fil_rev_8_21_14_0_10_32_10</strain>
    </source>
</reference>
<dbReference type="GO" id="GO:0006275">
    <property type="term" value="P:regulation of DNA replication"/>
    <property type="evidence" value="ECO:0007669"/>
    <property type="project" value="UniProtKB-UniRule"/>
</dbReference>
<evidence type="ECO:0000256" key="1">
    <source>
        <dbReference type="ARBA" id="ARBA00006583"/>
    </source>
</evidence>
<protein>
    <recommendedName>
        <fullName evidence="8 9">Chromosomal replication initiator protein DnaA</fullName>
    </recommendedName>
</protein>
<dbReference type="InterPro" id="IPR013159">
    <property type="entry name" value="DnaA_C"/>
</dbReference>
<comment type="subcellular location">
    <subcellularLocation>
        <location evidence="8">Cytoplasm</location>
    </subcellularLocation>
</comment>
<dbReference type="SMART" id="SM00760">
    <property type="entry name" value="Bac_DnaA_C"/>
    <property type="match status" value="1"/>
</dbReference>
<evidence type="ECO:0000256" key="10">
    <source>
        <dbReference type="RuleBase" id="RU000577"/>
    </source>
</evidence>
<dbReference type="PANTHER" id="PTHR30050">
    <property type="entry name" value="CHROMOSOMAL REPLICATION INITIATOR PROTEIN DNAA"/>
    <property type="match status" value="1"/>
</dbReference>
<comment type="caution">
    <text evidence="8">Lacks conserved residue(s) required for the propagation of feature annotation.</text>
</comment>
<keyword evidence="7 8" id="KW-0238">DNA-binding</keyword>
<evidence type="ECO:0000259" key="13">
    <source>
        <dbReference type="SMART" id="SM00760"/>
    </source>
</evidence>
<dbReference type="Pfam" id="PF00308">
    <property type="entry name" value="Bac_DnaA"/>
    <property type="match status" value="1"/>
</dbReference>
<dbReference type="EMBL" id="PCXU01000022">
    <property type="protein sequence ID" value="PIR43488.1"/>
    <property type="molecule type" value="Genomic_DNA"/>
</dbReference>
<dbReference type="AlphaFoldDB" id="A0A2H0RAE6"/>
<dbReference type="InterPro" id="IPR013317">
    <property type="entry name" value="DnaA_dom"/>
</dbReference>
<gene>
    <name evidence="8" type="primary">dnaA</name>
    <name evidence="14" type="ORF">COV24_02475</name>
</gene>
<evidence type="ECO:0000256" key="9">
    <source>
        <dbReference type="NCBIfam" id="TIGR00362"/>
    </source>
</evidence>
<organism evidence="14 15">
    <name type="scientific">candidate division WWE3 bacterium CG10_big_fil_rev_8_21_14_0_10_32_10</name>
    <dbReference type="NCBI Taxonomy" id="1975090"/>
    <lineage>
        <taxon>Bacteria</taxon>
        <taxon>Katanobacteria</taxon>
    </lineage>
</organism>
<dbReference type="InterPro" id="IPR018312">
    <property type="entry name" value="Chromosome_initiator_DnaA_CS"/>
</dbReference>
<dbReference type="PROSITE" id="PS01008">
    <property type="entry name" value="DNAA"/>
    <property type="match status" value="1"/>
</dbReference>
<dbReference type="GO" id="GO:0006270">
    <property type="term" value="P:DNA replication initiation"/>
    <property type="evidence" value="ECO:0007669"/>
    <property type="project" value="UniProtKB-UniRule"/>
</dbReference>
<dbReference type="InterPro" id="IPR027417">
    <property type="entry name" value="P-loop_NTPase"/>
</dbReference>
<feature type="region of interest" description="Domain I, interacts with DnaA modulators" evidence="8">
    <location>
        <begin position="1"/>
        <end position="93"/>
    </location>
</feature>
<feature type="binding site" evidence="8">
    <location>
        <position position="168"/>
    </location>
    <ligand>
        <name>ATP</name>
        <dbReference type="ChEBI" id="CHEBI:30616"/>
    </ligand>
</feature>
<dbReference type="InterPro" id="IPR038454">
    <property type="entry name" value="DnaA_N_sf"/>
</dbReference>
<dbReference type="NCBIfam" id="TIGR00362">
    <property type="entry name" value="DnaA"/>
    <property type="match status" value="1"/>
</dbReference>
<comment type="function">
    <text evidence="8 10">Plays an essential role in the initiation and regulation of chromosomal replication. ATP-DnaA binds to the origin of replication (oriC) to initiate formation of the DNA replication initiation complex once per cell cycle. Binds the DnaA box (a 9 base pair repeat at the origin) and separates the double-stranded (ds)DNA. Forms a right-handed helical filament on oriC DNA; dsDNA binds to the exterior of the filament while single-stranded (ss)DNA is stabiized in the filament's interior. The ATP-DnaA-oriC complex binds and stabilizes one strand of the AT-rich DNA unwinding element (DUE), permitting loading of DNA polymerase. After initiation quickly degrades to an ADP-DnaA complex that is not apt for DNA replication. Binds acidic phospholipids.</text>
</comment>
<dbReference type="SUPFAM" id="SSF48295">
    <property type="entry name" value="TrpR-like"/>
    <property type="match status" value="1"/>
</dbReference>
<dbReference type="CDD" id="cd06571">
    <property type="entry name" value="Bac_DnaA_C"/>
    <property type="match status" value="1"/>
</dbReference>
<feature type="binding site" evidence="8">
    <location>
        <position position="169"/>
    </location>
    <ligand>
        <name>ATP</name>
        <dbReference type="ChEBI" id="CHEBI:30616"/>
    </ligand>
</feature>
<dbReference type="PRINTS" id="PR00051">
    <property type="entry name" value="DNAA"/>
</dbReference>
<dbReference type="InterPro" id="IPR010921">
    <property type="entry name" value="Trp_repressor/repl_initiator"/>
</dbReference>
<feature type="domain" description="Chromosomal replication initiator DnaA C-terminal" evidence="13">
    <location>
        <begin position="371"/>
        <end position="440"/>
    </location>
</feature>
<evidence type="ECO:0000259" key="12">
    <source>
        <dbReference type="SMART" id="SM00382"/>
    </source>
</evidence>
<evidence type="ECO:0000256" key="2">
    <source>
        <dbReference type="ARBA" id="ARBA00022490"/>
    </source>
</evidence>
<dbReference type="Gene3D" id="1.10.8.60">
    <property type="match status" value="1"/>
</dbReference>
<dbReference type="Proteomes" id="UP000230214">
    <property type="component" value="Unassembled WGS sequence"/>
</dbReference>
<dbReference type="SMART" id="SM00382">
    <property type="entry name" value="AAA"/>
    <property type="match status" value="1"/>
</dbReference>
<dbReference type="FunFam" id="3.40.50.300:FF:000668">
    <property type="entry name" value="Chromosomal replication initiator protein DnaA"/>
    <property type="match status" value="1"/>
</dbReference>
<dbReference type="GO" id="GO:0003688">
    <property type="term" value="F:DNA replication origin binding"/>
    <property type="evidence" value="ECO:0007669"/>
    <property type="project" value="UniProtKB-UniRule"/>
</dbReference>
<dbReference type="InterPro" id="IPR020591">
    <property type="entry name" value="Chromosome_initiator_DnaA-like"/>
</dbReference>
<dbReference type="GO" id="GO:0005524">
    <property type="term" value="F:ATP binding"/>
    <property type="evidence" value="ECO:0007669"/>
    <property type="project" value="UniProtKB-UniRule"/>
</dbReference>
<dbReference type="GO" id="GO:0005886">
    <property type="term" value="C:plasma membrane"/>
    <property type="evidence" value="ECO:0007669"/>
    <property type="project" value="TreeGrafter"/>
</dbReference>
<keyword evidence="4 8" id="KW-0547">Nucleotide-binding</keyword>
<evidence type="ECO:0000256" key="3">
    <source>
        <dbReference type="ARBA" id="ARBA00022705"/>
    </source>
</evidence>
<keyword evidence="6 8" id="KW-0446">Lipid-binding</keyword>
<feature type="domain" description="AAA+ ATPase" evidence="12">
    <location>
        <begin position="154"/>
        <end position="316"/>
    </location>
</feature>
<dbReference type="GO" id="GO:0008289">
    <property type="term" value="F:lipid binding"/>
    <property type="evidence" value="ECO:0007669"/>
    <property type="project" value="UniProtKB-KW"/>
</dbReference>
<keyword evidence="2 8" id="KW-0963">Cytoplasm</keyword>
<comment type="subunit">
    <text evidence="8">Oligomerizes as a right-handed, spiral filament on DNA at oriC.</text>
</comment>
<proteinExistence type="inferred from homology"/>
<dbReference type="HAMAP" id="MF_00377">
    <property type="entry name" value="DnaA_bact"/>
    <property type="match status" value="1"/>
</dbReference>
<comment type="caution">
    <text evidence="14">The sequence shown here is derived from an EMBL/GenBank/DDBJ whole genome shotgun (WGS) entry which is preliminary data.</text>
</comment>
<dbReference type="InterPro" id="IPR001957">
    <property type="entry name" value="Chromosome_initiator_DnaA"/>
</dbReference>
<name>A0A2H0RAE6_UNCKA</name>
<dbReference type="Gene3D" id="3.30.300.180">
    <property type="match status" value="1"/>
</dbReference>
<evidence type="ECO:0000256" key="5">
    <source>
        <dbReference type="ARBA" id="ARBA00022840"/>
    </source>
</evidence>